<dbReference type="GO" id="GO:0016829">
    <property type="term" value="F:lyase activity"/>
    <property type="evidence" value="ECO:0007669"/>
    <property type="project" value="UniProtKB-KW"/>
</dbReference>
<gene>
    <name evidence="5" type="ORF">BWR18_15465</name>
</gene>
<keyword evidence="6" id="KW-1185">Reference proteome</keyword>
<evidence type="ECO:0000256" key="1">
    <source>
        <dbReference type="ARBA" id="ARBA00022741"/>
    </source>
</evidence>
<dbReference type="STRING" id="299262.BWR18_15465"/>
<evidence type="ECO:0000313" key="6">
    <source>
        <dbReference type="Proteomes" id="UP000186336"/>
    </source>
</evidence>
<evidence type="ECO:0000256" key="3">
    <source>
        <dbReference type="ARBA" id="ARBA00022840"/>
    </source>
</evidence>
<dbReference type="GO" id="GO:0005524">
    <property type="term" value="F:ATP binding"/>
    <property type="evidence" value="ECO:0007669"/>
    <property type="project" value="UniProtKB-KW"/>
</dbReference>
<dbReference type="PANTHER" id="PTHR43309">
    <property type="entry name" value="5-OXOPROLINASE SUBUNIT C"/>
    <property type="match status" value="1"/>
</dbReference>
<evidence type="ECO:0000259" key="4">
    <source>
        <dbReference type="SMART" id="SM00797"/>
    </source>
</evidence>
<dbReference type="SUPFAM" id="SSF50891">
    <property type="entry name" value="Cyclophilin-like"/>
    <property type="match status" value="1"/>
</dbReference>
<proteinExistence type="predicted"/>
<name>A0A1P8MXW1_9RHOB</name>
<organism evidence="5 6">
    <name type="scientific">Tateyamaria omphalii</name>
    <dbReference type="NCBI Taxonomy" id="299262"/>
    <lineage>
        <taxon>Bacteria</taxon>
        <taxon>Pseudomonadati</taxon>
        <taxon>Pseudomonadota</taxon>
        <taxon>Alphaproteobacteria</taxon>
        <taxon>Rhodobacterales</taxon>
        <taxon>Roseobacteraceae</taxon>
        <taxon>Tateyamaria</taxon>
    </lineage>
</organism>
<dbReference type="GO" id="GO:0016787">
    <property type="term" value="F:hydrolase activity"/>
    <property type="evidence" value="ECO:0007669"/>
    <property type="project" value="UniProtKB-KW"/>
</dbReference>
<feature type="domain" description="Carboxyltransferase" evidence="4">
    <location>
        <begin position="25"/>
        <end position="300"/>
    </location>
</feature>
<keyword evidence="5" id="KW-0456">Lyase</keyword>
<protein>
    <submittedName>
        <fullName evidence="5">Urea amidolyase</fullName>
    </submittedName>
</protein>
<dbReference type="Gene3D" id="2.40.100.10">
    <property type="entry name" value="Cyclophilin-like"/>
    <property type="match status" value="1"/>
</dbReference>
<dbReference type="EMBL" id="CP019312">
    <property type="protein sequence ID" value="APX12925.1"/>
    <property type="molecule type" value="Genomic_DNA"/>
</dbReference>
<dbReference type="OrthoDB" id="9768696at2"/>
<dbReference type="AlphaFoldDB" id="A0A1P8MXW1"/>
<evidence type="ECO:0000313" key="5">
    <source>
        <dbReference type="EMBL" id="APX12925.1"/>
    </source>
</evidence>
<dbReference type="RefSeq" id="WP_076629346.1">
    <property type="nucleotide sequence ID" value="NZ_CP019312.1"/>
</dbReference>
<dbReference type="PANTHER" id="PTHR43309:SF5">
    <property type="entry name" value="5-OXOPROLINASE SUBUNIT C"/>
    <property type="match status" value="1"/>
</dbReference>
<keyword evidence="1" id="KW-0547">Nucleotide-binding</keyword>
<dbReference type="InterPro" id="IPR003778">
    <property type="entry name" value="CT_A_B"/>
</dbReference>
<evidence type="ECO:0000256" key="2">
    <source>
        <dbReference type="ARBA" id="ARBA00022801"/>
    </source>
</evidence>
<dbReference type="InterPro" id="IPR052708">
    <property type="entry name" value="PxpC"/>
</dbReference>
<keyword evidence="2" id="KW-0378">Hydrolase</keyword>
<dbReference type="InterPro" id="IPR029000">
    <property type="entry name" value="Cyclophilin-like_dom_sf"/>
</dbReference>
<accession>A0A1P8MXW1</accession>
<dbReference type="SMART" id="SM00797">
    <property type="entry name" value="AHS2"/>
    <property type="match status" value="1"/>
</dbReference>
<dbReference type="KEGG" id="tom:BWR18_15465"/>
<keyword evidence="3" id="KW-0067">ATP-binding</keyword>
<sequence>MRAIRVQKVGPGVAVQDLGRTGFLEKGLTRGGAADRLAVHEGAALLKQAPACAVLEMVGTGGTFEATEDVRIALTGAEMTAQIDGATATWNASHLVPNGSVLTIGPTRAGTYGYLHVGGGLTTDTILGSRATHQSCGLGALVSAGDVLPIGQDRGDQSGLTLPRDTRFNGGTVRIVPSMQTDDFAPDTRTRFEQTTFRRDPRANRQGIRMNSDGEGFSAPEALGIVSEVIVPGDIQITGDGTPFVLMAESQTTGGYPRIGTVLPCDLPRVAQAPVGSALQFQFVSLAEGAAIEARARAAWAALTKSTAPLVRDPADIQDLLSYQLVGGAVSATDARLDEG</sequence>
<dbReference type="Pfam" id="PF02626">
    <property type="entry name" value="CT_A_B"/>
    <property type="match status" value="1"/>
</dbReference>
<dbReference type="Proteomes" id="UP000186336">
    <property type="component" value="Chromosome"/>
</dbReference>
<reference evidence="5 6" key="1">
    <citation type="submission" date="2017-01" db="EMBL/GenBank/DDBJ databases">
        <title>Complete genome of Tateyamaria omphalii DOK1-4 isolated from seawater in Dokdo.</title>
        <authorList>
            <person name="Kim J.H."/>
            <person name="Chi W.-J."/>
        </authorList>
    </citation>
    <scope>NUCLEOTIDE SEQUENCE [LARGE SCALE GENOMIC DNA]</scope>
    <source>
        <strain evidence="5 6">DOK1-4</strain>
    </source>
</reference>